<name>A0A9W7GFA3_9STRA</name>
<evidence type="ECO:0000313" key="2">
    <source>
        <dbReference type="Proteomes" id="UP001165065"/>
    </source>
</evidence>
<protein>
    <submittedName>
        <fullName evidence="1">Uncharacterized protein</fullName>
    </submittedName>
</protein>
<sequence length="439" mass="50810">MFASKTPSRKCTITSMHDPYADKAMRALFSGKPTHRKSARHLKNWANKASLPKDTYVEGVGKVGIRRKGDKMIREVVVEKKKSLRVKGEMKTFTKIEKKVFDGRHGTIPMKSYPVDRDSVGRAMWETLERPTETVVLENKVEDAKDYLNSVDRISEPPGFVKIKGTSRKGKTEMMNAYPGRAVYQGTITIKKESGVVDRELDDWRVQTWDWDERTTKKIKEIRPQSAPITNLKKSQRFGRDRLSTPSRFRRLGEMTEEEARKQYPDQKMYRLMKALPGEDVGGKGKIDLDTLTYSQKDPSLFEWVVEEPVSTLRKNLSYNPNGVLKLAPARYIRAELSPSPGDPLPAYEYSDYVREKICLLSVPKTKWDEKKVLAYARDSEDELIRIVQDRMDRTKEEVKEEIRATMVERGVKDKSSYTRENDSRERDFKTLYWKQGGM</sequence>
<dbReference type="Proteomes" id="UP001165065">
    <property type="component" value="Unassembled WGS sequence"/>
</dbReference>
<organism evidence="1 2">
    <name type="scientific">Triparma columacea</name>
    <dbReference type="NCBI Taxonomy" id="722753"/>
    <lineage>
        <taxon>Eukaryota</taxon>
        <taxon>Sar</taxon>
        <taxon>Stramenopiles</taxon>
        <taxon>Ochrophyta</taxon>
        <taxon>Bolidophyceae</taxon>
        <taxon>Parmales</taxon>
        <taxon>Triparmaceae</taxon>
        <taxon>Triparma</taxon>
    </lineage>
</organism>
<dbReference type="EMBL" id="BRYA01000171">
    <property type="protein sequence ID" value="GMI42391.1"/>
    <property type="molecule type" value="Genomic_DNA"/>
</dbReference>
<keyword evidence="2" id="KW-1185">Reference proteome</keyword>
<dbReference type="AlphaFoldDB" id="A0A9W7GFA3"/>
<proteinExistence type="predicted"/>
<gene>
    <name evidence="1" type="ORF">TrCOL_g11591</name>
</gene>
<comment type="caution">
    <text evidence="1">The sequence shown here is derived from an EMBL/GenBank/DDBJ whole genome shotgun (WGS) entry which is preliminary data.</text>
</comment>
<evidence type="ECO:0000313" key="1">
    <source>
        <dbReference type="EMBL" id="GMI42391.1"/>
    </source>
</evidence>
<reference evidence="2" key="1">
    <citation type="journal article" date="2023" name="Commun. Biol.">
        <title>Genome analysis of Parmales, the sister group of diatoms, reveals the evolutionary specialization of diatoms from phago-mixotrophs to photoautotrophs.</title>
        <authorList>
            <person name="Ban H."/>
            <person name="Sato S."/>
            <person name="Yoshikawa S."/>
            <person name="Yamada K."/>
            <person name="Nakamura Y."/>
            <person name="Ichinomiya M."/>
            <person name="Sato N."/>
            <person name="Blanc-Mathieu R."/>
            <person name="Endo H."/>
            <person name="Kuwata A."/>
            <person name="Ogata H."/>
        </authorList>
    </citation>
    <scope>NUCLEOTIDE SEQUENCE [LARGE SCALE GENOMIC DNA]</scope>
</reference>
<accession>A0A9W7GFA3</accession>
<dbReference type="OrthoDB" id="192209at2759"/>